<evidence type="ECO:0000313" key="2">
    <source>
        <dbReference type="Proteomes" id="UP000712600"/>
    </source>
</evidence>
<name>A0A8S9N6K9_BRACR</name>
<sequence length="65" mass="7438">MLRDFLLLDFDMKAVSNEEGGESTFKEERFFEAVANVFQKSLKDFGVERSAAFSASFSLVDSFWI</sequence>
<protein>
    <submittedName>
        <fullName evidence="1">Uncharacterized protein</fullName>
    </submittedName>
</protein>
<organism evidence="1 2">
    <name type="scientific">Brassica cretica</name>
    <name type="common">Mustard</name>
    <dbReference type="NCBI Taxonomy" id="69181"/>
    <lineage>
        <taxon>Eukaryota</taxon>
        <taxon>Viridiplantae</taxon>
        <taxon>Streptophyta</taxon>
        <taxon>Embryophyta</taxon>
        <taxon>Tracheophyta</taxon>
        <taxon>Spermatophyta</taxon>
        <taxon>Magnoliopsida</taxon>
        <taxon>eudicotyledons</taxon>
        <taxon>Gunneridae</taxon>
        <taxon>Pentapetalae</taxon>
        <taxon>rosids</taxon>
        <taxon>malvids</taxon>
        <taxon>Brassicales</taxon>
        <taxon>Brassicaceae</taxon>
        <taxon>Brassiceae</taxon>
        <taxon>Brassica</taxon>
    </lineage>
</organism>
<gene>
    <name evidence="1" type="ORF">F2Q69_00043663</name>
</gene>
<reference evidence="1" key="1">
    <citation type="submission" date="2019-12" db="EMBL/GenBank/DDBJ databases">
        <title>Genome sequencing and annotation of Brassica cretica.</title>
        <authorList>
            <person name="Studholme D.J."/>
            <person name="Sarris P."/>
        </authorList>
    </citation>
    <scope>NUCLEOTIDE SEQUENCE</scope>
    <source>
        <strain evidence="1">PFS-109/04</strain>
        <tissue evidence="1">Leaf</tissue>
    </source>
</reference>
<dbReference type="EMBL" id="QGKX02001621">
    <property type="protein sequence ID" value="KAF3499405.1"/>
    <property type="molecule type" value="Genomic_DNA"/>
</dbReference>
<dbReference type="Proteomes" id="UP000712600">
    <property type="component" value="Unassembled WGS sequence"/>
</dbReference>
<dbReference type="AlphaFoldDB" id="A0A8S9N6K9"/>
<accession>A0A8S9N6K9</accession>
<proteinExistence type="predicted"/>
<comment type="caution">
    <text evidence="1">The sequence shown here is derived from an EMBL/GenBank/DDBJ whole genome shotgun (WGS) entry which is preliminary data.</text>
</comment>
<evidence type="ECO:0000313" key="1">
    <source>
        <dbReference type="EMBL" id="KAF3499405.1"/>
    </source>
</evidence>